<keyword evidence="1" id="KW-0472">Membrane</keyword>
<keyword evidence="3" id="KW-1185">Reference proteome</keyword>
<evidence type="ECO:0000256" key="1">
    <source>
        <dbReference type="SAM" id="Phobius"/>
    </source>
</evidence>
<dbReference type="EMBL" id="JACHMH010000001">
    <property type="protein sequence ID" value="MBB4675899.1"/>
    <property type="molecule type" value="Genomic_DNA"/>
</dbReference>
<name>A0A7W7C7C4_9PSEU</name>
<dbReference type="RefSeq" id="WP_185001794.1">
    <property type="nucleotide sequence ID" value="NZ_BAAAUI010000022.1"/>
</dbReference>
<comment type="caution">
    <text evidence="2">The sequence shown here is derived from an EMBL/GenBank/DDBJ whole genome shotgun (WGS) entry which is preliminary data.</text>
</comment>
<evidence type="ECO:0000313" key="3">
    <source>
        <dbReference type="Proteomes" id="UP000533598"/>
    </source>
</evidence>
<keyword evidence="1" id="KW-0812">Transmembrane</keyword>
<protein>
    <recommendedName>
        <fullName evidence="4">Pentapeptide repeat-containing protein</fullName>
    </recommendedName>
</protein>
<organism evidence="2 3">
    <name type="scientific">Crossiella cryophila</name>
    <dbReference type="NCBI Taxonomy" id="43355"/>
    <lineage>
        <taxon>Bacteria</taxon>
        <taxon>Bacillati</taxon>
        <taxon>Actinomycetota</taxon>
        <taxon>Actinomycetes</taxon>
        <taxon>Pseudonocardiales</taxon>
        <taxon>Pseudonocardiaceae</taxon>
        <taxon>Crossiella</taxon>
    </lineage>
</organism>
<reference evidence="2 3" key="1">
    <citation type="submission" date="2020-08" db="EMBL/GenBank/DDBJ databases">
        <title>Sequencing the genomes of 1000 actinobacteria strains.</title>
        <authorList>
            <person name="Klenk H.-P."/>
        </authorList>
    </citation>
    <scope>NUCLEOTIDE SEQUENCE [LARGE SCALE GENOMIC DNA]</scope>
    <source>
        <strain evidence="2 3">DSM 44230</strain>
    </source>
</reference>
<dbReference type="Proteomes" id="UP000533598">
    <property type="component" value="Unassembled WGS sequence"/>
</dbReference>
<sequence length="353" mass="38847">MTAPRVPLTPLRWWWVAVSAGVVVLAGLGIGWWLWRAAGGLPEPEATKAQIEAIRTGLTTSAGVGAALALLLAVRRQRATEIGLGLQDADLAQKEQVAADVRHDAAEKRITELYTKAADQLGSDKAPVRLAGLYALERLGEGNPDHRQTVMNLFCAYLRMPYEGGEEERQVRLTAQRILAWHLLRETAQFWPAISLDLSGAVLLDFTLSQCVVDSVNFRDAEFQGDADFSGTEVHLSTDFTGAKFTRRAEFADVDLAHASFEEARFLGSVDFGYAKFPWMASFLGAVFTVPAVFSDPVPDKVDLDLARTRVGTDDHWPEGWIVRPPAREAEGRIDGLPGTWGYLTRSPDRQTE</sequence>
<dbReference type="InterPro" id="IPR001646">
    <property type="entry name" value="5peptide_repeat"/>
</dbReference>
<dbReference type="Gene3D" id="2.160.20.80">
    <property type="entry name" value="E3 ubiquitin-protein ligase SopA"/>
    <property type="match status" value="1"/>
</dbReference>
<accession>A0A7W7C7C4</accession>
<feature type="transmembrane region" description="Helical" evidence="1">
    <location>
        <begin position="12"/>
        <end position="34"/>
    </location>
</feature>
<keyword evidence="1" id="KW-1133">Transmembrane helix</keyword>
<gene>
    <name evidence="2" type="ORF">HNR67_002017</name>
</gene>
<dbReference type="SUPFAM" id="SSF141571">
    <property type="entry name" value="Pentapeptide repeat-like"/>
    <property type="match status" value="1"/>
</dbReference>
<dbReference type="AlphaFoldDB" id="A0A7W7C7C4"/>
<evidence type="ECO:0008006" key="4">
    <source>
        <dbReference type="Google" id="ProtNLM"/>
    </source>
</evidence>
<proteinExistence type="predicted"/>
<evidence type="ECO:0000313" key="2">
    <source>
        <dbReference type="EMBL" id="MBB4675899.1"/>
    </source>
</evidence>
<dbReference type="Pfam" id="PF13576">
    <property type="entry name" value="Pentapeptide_3"/>
    <property type="match status" value="1"/>
</dbReference>